<dbReference type="GO" id="GO:0061685">
    <property type="term" value="F:diphthine methylesterase activity"/>
    <property type="evidence" value="ECO:0007669"/>
    <property type="project" value="UniProtKB-EC"/>
</dbReference>
<comment type="pathway">
    <text evidence="1">Protein modification; peptidyl-diphthamide biosynthesis.</text>
</comment>
<proteinExistence type="inferred from homology"/>
<reference evidence="8 9" key="1">
    <citation type="submission" date="2020-04" db="EMBL/GenBank/DDBJ databases">
        <authorList>
            <person name="Alioto T."/>
            <person name="Alioto T."/>
            <person name="Gomez Garrido J."/>
        </authorList>
    </citation>
    <scope>NUCLEOTIDE SEQUENCE [LARGE SCALE GENOMIC DNA]</scope>
</reference>
<dbReference type="InterPro" id="IPR036322">
    <property type="entry name" value="WD40_repeat_dom_sf"/>
</dbReference>
<evidence type="ECO:0000256" key="5">
    <source>
        <dbReference type="ARBA" id="ARBA00038092"/>
    </source>
</evidence>
<dbReference type="GO" id="GO:0005737">
    <property type="term" value="C:cytoplasm"/>
    <property type="evidence" value="ECO:0007669"/>
    <property type="project" value="TreeGrafter"/>
</dbReference>
<keyword evidence="3" id="KW-0677">Repeat</keyword>
<keyword evidence="9" id="KW-1185">Reference proteome</keyword>
<evidence type="ECO:0000256" key="4">
    <source>
        <dbReference type="ARBA" id="ARBA00022801"/>
    </source>
</evidence>
<protein>
    <recommendedName>
        <fullName evidence="6">methylated diphthine methylhydrolase</fullName>
        <ecNumber evidence="6">3.1.1.97</ecNumber>
    </recommendedName>
</protein>
<dbReference type="InterPro" id="IPR001680">
    <property type="entry name" value="WD40_rpt"/>
</dbReference>
<dbReference type="Proteomes" id="UP000494165">
    <property type="component" value="Unassembled WGS sequence"/>
</dbReference>
<evidence type="ECO:0000256" key="7">
    <source>
        <dbReference type="ARBA" id="ARBA00047551"/>
    </source>
</evidence>
<dbReference type="SMART" id="SM00320">
    <property type="entry name" value="WD40"/>
    <property type="match status" value="3"/>
</dbReference>
<dbReference type="OrthoDB" id="1930760at2759"/>
<comment type="catalytic activity">
    <reaction evidence="7">
        <text>diphthine methyl ester-[translation elongation factor 2] + H2O = diphthine-[translation elongation factor 2] + methanol + H(+)</text>
        <dbReference type="Rhea" id="RHEA:42656"/>
        <dbReference type="Rhea" id="RHEA-COMP:10172"/>
        <dbReference type="Rhea" id="RHEA-COMP:10173"/>
        <dbReference type="ChEBI" id="CHEBI:15377"/>
        <dbReference type="ChEBI" id="CHEBI:15378"/>
        <dbReference type="ChEBI" id="CHEBI:17790"/>
        <dbReference type="ChEBI" id="CHEBI:79005"/>
        <dbReference type="ChEBI" id="CHEBI:82696"/>
        <dbReference type="EC" id="3.1.1.97"/>
    </reaction>
</comment>
<comment type="caution">
    <text evidence="8">The sequence shown here is derived from an EMBL/GenBank/DDBJ whole genome shotgun (WGS) entry which is preliminary data.</text>
</comment>
<evidence type="ECO:0000313" key="9">
    <source>
        <dbReference type="Proteomes" id="UP000494165"/>
    </source>
</evidence>
<comment type="similarity">
    <text evidence="5">Belongs to the DPH7 family.</text>
</comment>
<gene>
    <name evidence="8" type="ORF">CLODIP_2_CD11319</name>
</gene>
<dbReference type="AlphaFoldDB" id="A0A8S1CZW8"/>
<dbReference type="InterPro" id="IPR015943">
    <property type="entry name" value="WD40/YVTN_repeat-like_dom_sf"/>
</dbReference>
<dbReference type="SUPFAM" id="SSF50978">
    <property type="entry name" value="WD40 repeat-like"/>
    <property type="match status" value="1"/>
</dbReference>
<evidence type="ECO:0000256" key="1">
    <source>
        <dbReference type="ARBA" id="ARBA00005156"/>
    </source>
</evidence>
<keyword evidence="2" id="KW-0853">WD repeat</keyword>
<dbReference type="GO" id="GO:0017183">
    <property type="term" value="P:protein histidyl modification to diphthamide"/>
    <property type="evidence" value="ECO:0007669"/>
    <property type="project" value="TreeGrafter"/>
</dbReference>
<dbReference type="Gene3D" id="2.130.10.10">
    <property type="entry name" value="YVTN repeat-like/Quinoprotein amine dehydrogenase"/>
    <property type="match status" value="1"/>
</dbReference>
<organism evidence="8 9">
    <name type="scientific">Cloeon dipterum</name>
    <dbReference type="NCBI Taxonomy" id="197152"/>
    <lineage>
        <taxon>Eukaryota</taxon>
        <taxon>Metazoa</taxon>
        <taxon>Ecdysozoa</taxon>
        <taxon>Arthropoda</taxon>
        <taxon>Hexapoda</taxon>
        <taxon>Insecta</taxon>
        <taxon>Pterygota</taxon>
        <taxon>Palaeoptera</taxon>
        <taxon>Ephemeroptera</taxon>
        <taxon>Pisciforma</taxon>
        <taxon>Baetidae</taxon>
        <taxon>Cloeon</taxon>
    </lineage>
</organism>
<dbReference type="PANTHER" id="PTHR46042">
    <property type="entry name" value="DIPHTHINE METHYLTRANSFERASE"/>
    <property type="match status" value="1"/>
</dbReference>
<keyword evidence="4" id="KW-0378">Hydrolase</keyword>
<accession>A0A8S1CZW8</accession>
<dbReference type="PANTHER" id="PTHR46042:SF1">
    <property type="entry name" value="DIPHTHINE METHYLTRANSFERASE"/>
    <property type="match status" value="1"/>
</dbReference>
<name>A0A8S1CZW8_9INSE</name>
<evidence type="ECO:0000256" key="3">
    <source>
        <dbReference type="ARBA" id="ARBA00022737"/>
    </source>
</evidence>
<evidence type="ECO:0000256" key="2">
    <source>
        <dbReference type="ARBA" id="ARBA00022574"/>
    </source>
</evidence>
<evidence type="ECO:0000313" key="8">
    <source>
        <dbReference type="EMBL" id="CAB3373633.1"/>
    </source>
</evidence>
<dbReference type="EMBL" id="CADEPI010000088">
    <property type="protein sequence ID" value="CAB3373633.1"/>
    <property type="molecule type" value="Genomic_DNA"/>
</dbReference>
<sequence>MSLDDLHTVDTVLNADCVAWCPHPGLQSLLLCSTYQLIEGRRTGSLLLFSTAGELRLLQVVVNMQGIFDFKWSPPSMSPIMVAAADSNGHVVLFRLDEASNLLRLVSSTKLADSMALYVDWRESNLAVSFSDGSVSLFEINNSTLSCIQTFKNHSLEAWAAVFDVNDKNILYTGGDDCLLTMTDLRSQQLISKGRYHTAGVTHFMSNRRRPDNFVTGSYDELICLWDSRKLKAPVHELGLGGGVWRIQSENSANPKIAAACMFKGFKFIELNTEGFKEVGDFRSDERCLAYGVAISEENKIAMCTFYDHKLHVSKS</sequence>
<dbReference type="EC" id="3.1.1.97" evidence="6"/>
<dbReference type="InterPro" id="IPR052415">
    <property type="entry name" value="Diphthine_MTase"/>
</dbReference>
<evidence type="ECO:0000256" key="6">
    <source>
        <dbReference type="ARBA" id="ARBA00039131"/>
    </source>
</evidence>